<dbReference type="AlphaFoldDB" id="A0A7X9RTV0"/>
<accession>A0A7X9RTV0</accession>
<dbReference type="InterPro" id="IPR011006">
    <property type="entry name" value="CheY-like_superfamily"/>
</dbReference>
<keyword evidence="1 2" id="KW-0597">Phosphoprotein</keyword>
<protein>
    <submittedName>
        <fullName evidence="4">Response regulator</fullName>
    </submittedName>
</protein>
<feature type="modified residue" description="4-aspartylphosphate" evidence="2">
    <location>
        <position position="52"/>
    </location>
</feature>
<evidence type="ECO:0000259" key="3">
    <source>
        <dbReference type="PROSITE" id="PS50110"/>
    </source>
</evidence>
<dbReference type="PROSITE" id="PS50110">
    <property type="entry name" value="RESPONSE_REGULATORY"/>
    <property type="match status" value="1"/>
</dbReference>
<keyword evidence="5" id="KW-1185">Reference proteome</keyword>
<dbReference type="GO" id="GO:0000160">
    <property type="term" value="P:phosphorelay signal transduction system"/>
    <property type="evidence" value="ECO:0007669"/>
    <property type="project" value="InterPro"/>
</dbReference>
<organism evidence="4 5">
    <name type="scientific">Flammeovirga aprica JL-4</name>
    <dbReference type="NCBI Taxonomy" id="694437"/>
    <lineage>
        <taxon>Bacteria</taxon>
        <taxon>Pseudomonadati</taxon>
        <taxon>Bacteroidota</taxon>
        <taxon>Cytophagia</taxon>
        <taxon>Cytophagales</taxon>
        <taxon>Flammeovirgaceae</taxon>
        <taxon>Flammeovirga</taxon>
    </lineage>
</organism>
<comment type="caution">
    <text evidence="4">The sequence shown here is derived from an EMBL/GenBank/DDBJ whole genome shotgun (WGS) entry which is preliminary data.</text>
</comment>
<dbReference type="PANTHER" id="PTHR44591:SF3">
    <property type="entry name" value="RESPONSE REGULATORY DOMAIN-CONTAINING PROTEIN"/>
    <property type="match status" value="1"/>
</dbReference>
<dbReference type="CDD" id="cd00156">
    <property type="entry name" value="REC"/>
    <property type="match status" value="1"/>
</dbReference>
<dbReference type="Pfam" id="PF00072">
    <property type="entry name" value="Response_reg"/>
    <property type="match status" value="1"/>
</dbReference>
<dbReference type="Proteomes" id="UP000576082">
    <property type="component" value="Unassembled WGS sequence"/>
</dbReference>
<evidence type="ECO:0000256" key="1">
    <source>
        <dbReference type="ARBA" id="ARBA00022553"/>
    </source>
</evidence>
<dbReference type="SMART" id="SM00448">
    <property type="entry name" value="REC"/>
    <property type="match status" value="1"/>
</dbReference>
<proteinExistence type="predicted"/>
<reference evidence="4 5" key="1">
    <citation type="submission" date="2020-04" db="EMBL/GenBank/DDBJ databases">
        <title>Flammeovirga sp. SR4, a novel species isolated from seawater.</title>
        <authorList>
            <person name="Wang X."/>
        </authorList>
    </citation>
    <scope>NUCLEOTIDE SEQUENCE [LARGE SCALE GENOMIC DNA]</scope>
    <source>
        <strain evidence="4 5">ATCC 23126</strain>
    </source>
</reference>
<dbReference type="InterPro" id="IPR050595">
    <property type="entry name" value="Bact_response_regulator"/>
</dbReference>
<evidence type="ECO:0000256" key="2">
    <source>
        <dbReference type="PROSITE-ProRule" id="PRU00169"/>
    </source>
</evidence>
<dbReference type="InterPro" id="IPR001789">
    <property type="entry name" value="Sig_transdc_resp-reg_receiver"/>
</dbReference>
<dbReference type="Gene3D" id="3.40.50.2300">
    <property type="match status" value="1"/>
</dbReference>
<dbReference type="RefSeq" id="WP_169656344.1">
    <property type="nucleotide sequence ID" value="NZ_JABANE010000018.1"/>
</dbReference>
<name>A0A7X9RTV0_9BACT</name>
<evidence type="ECO:0000313" key="4">
    <source>
        <dbReference type="EMBL" id="NME68029.1"/>
    </source>
</evidence>
<dbReference type="EMBL" id="JABANE010000018">
    <property type="protein sequence ID" value="NME68029.1"/>
    <property type="molecule type" value="Genomic_DNA"/>
</dbReference>
<feature type="domain" description="Response regulatory" evidence="3">
    <location>
        <begin position="4"/>
        <end position="119"/>
    </location>
</feature>
<gene>
    <name evidence="4" type="ORF">HHU12_08665</name>
</gene>
<dbReference type="PANTHER" id="PTHR44591">
    <property type="entry name" value="STRESS RESPONSE REGULATOR PROTEIN 1"/>
    <property type="match status" value="1"/>
</dbReference>
<sequence>MKFPILIIEDDQFMRDLTINALKDKYEVYAAQTLEEAKKVLKNKIIKLVLTDLNLDQENTFDFILNLRSSKHYSDIPIVVYSGQFDLTQKGHLLNKGVAGFIEKPLSLNELQIRIDNSIAHYSKVSRIKMNERKATPVVEEEKTSTIGEKVNIIRKSFYNTLFT</sequence>
<dbReference type="SUPFAM" id="SSF52172">
    <property type="entry name" value="CheY-like"/>
    <property type="match status" value="1"/>
</dbReference>
<evidence type="ECO:0000313" key="5">
    <source>
        <dbReference type="Proteomes" id="UP000576082"/>
    </source>
</evidence>